<comment type="caution">
    <text evidence="1">The sequence shown here is derived from an EMBL/GenBank/DDBJ whole genome shotgun (WGS) entry which is preliminary data.</text>
</comment>
<name>A0A1Y3QWK8_9BACT</name>
<accession>A0A1Y3QWK8</accession>
<dbReference type="AlphaFoldDB" id="A0A1Y3QWK8"/>
<evidence type="ECO:0000313" key="1">
    <source>
        <dbReference type="EMBL" id="OUN02658.1"/>
    </source>
</evidence>
<dbReference type="OrthoDB" id="1003621at2"/>
<dbReference type="SUPFAM" id="SSF51182">
    <property type="entry name" value="RmlC-like cupins"/>
    <property type="match status" value="1"/>
</dbReference>
<evidence type="ECO:0000313" key="2">
    <source>
        <dbReference type="Proteomes" id="UP000195772"/>
    </source>
</evidence>
<sequence length="187" mass="20691">MKQERHATTLAEDLQEALASAAEYGEFFTGLTGITDRKPVDDALGERIQGYVLGWLEGHPLTAFDDYSATAYRRTYLGRSPETGWEAIVMSWQEGNRTSIHAHPQFAGYHFADGRFRLEIFEPAGDGTARPVHSAEVEAPCAFFAIGKPGCFDNHIHRITCLSPTGHSLHVYSDDALRGEVYGEADE</sequence>
<dbReference type="Proteomes" id="UP000195772">
    <property type="component" value="Unassembled WGS sequence"/>
</dbReference>
<dbReference type="InterPro" id="IPR014710">
    <property type="entry name" value="RmlC-like_jellyroll"/>
</dbReference>
<keyword evidence="1" id="KW-0223">Dioxygenase</keyword>
<gene>
    <name evidence="1" type="ORF">B5G41_11485</name>
</gene>
<reference evidence="2" key="1">
    <citation type="submission" date="2017-04" db="EMBL/GenBank/DDBJ databases">
        <title>Function of individual gut microbiota members based on whole genome sequencing of pure cultures obtained from chicken caecum.</title>
        <authorList>
            <person name="Medvecky M."/>
            <person name="Cejkova D."/>
            <person name="Polansky O."/>
            <person name="Karasova D."/>
            <person name="Kubasova T."/>
            <person name="Cizek A."/>
            <person name="Rychlik I."/>
        </authorList>
    </citation>
    <scope>NUCLEOTIDE SEQUENCE [LARGE SCALE GENOMIC DNA]</scope>
    <source>
        <strain evidence="2">An90</strain>
    </source>
</reference>
<dbReference type="GO" id="GO:0051213">
    <property type="term" value="F:dioxygenase activity"/>
    <property type="evidence" value="ECO:0007669"/>
    <property type="project" value="UniProtKB-KW"/>
</dbReference>
<dbReference type="InterPro" id="IPR011051">
    <property type="entry name" value="RmlC_Cupin_sf"/>
</dbReference>
<dbReference type="Gene3D" id="2.60.120.10">
    <property type="entry name" value="Jelly Rolls"/>
    <property type="match status" value="1"/>
</dbReference>
<proteinExistence type="predicted"/>
<protein>
    <submittedName>
        <fullName evidence="1">Cysteine dioxygenase</fullName>
    </submittedName>
</protein>
<organism evidence="1 2">
    <name type="scientific">Alistipes onderdonkii</name>
    <dbReference type="NCBI Taxonomy" id="328813"/>
    <lineage>
        <taxon>Bacteria</taxon>
        <taxon>Pseudomonadati</taxon>
        <taxon>Bacteroidota</taxon>
        <taxon>Bacteroidia</taxon>
        <taxon>Bacteroidales</taxon>
        <taxon>Rikenellaceae</taxon>
        <taxon>Alistipes</taxon>
    </lineage>
</organism>
<keyword evidence="1" id="KW-0560">Oxidoreductase</keyword>
<dbReference type="EMBL" id="NFHB01000007">
    <property type="protein sequence ID" value="OUN02658.1"/>
    <property type="molecule type" value="Genomic_DNA"/>
</dbReference>
<dbReference type="RefSeq" id="WP_032134506.1">
    <property type="nucleotide sequence ID" value="NZ_JADNCE010000016.1"/>
</dbReference>